<protein>
    <submittedName>
        <fullName evidence="1">Uncharacterized protein</fullName>
    </submittedName>
</protein>
<reference evidence="1 2" key="1">
    <citation type="submission" date="2020-07" db="EMBL/GenBank/DDBJ databases">
        <authorList>
            <person name="Sun Q."/>
        </authorList>
    </citation>
    <scope>NUCLEOTIDE SEQUENCE [LARGE SCALE GENOMIC DNA]</scope>
    <source>
        <strain evidence="1 2">MAH-1</strain>
    </source>
</reference>
<gene>
    <name evidence="1" type="ORF">HZF10_08020</name>
</gene>
<proteinExistence type="predicted"/>
<sequence>MGKFLRHILLFLIATVAMMAVLDVCYTQIFETSPPRSKFQLLRNLKGQKIGYAFLGSSRVDNDIVPELIEQETGKKSLNLGFQASKMYDIHTILRLLKEYDVQSDRVFVQMDYTFNAGGHSNMMLHEVLPFIRDNEVTRRHFAVLPDHDALYYVPFYRYAAYDFKIGFREMMMNVLHKRTALALSGGYHPVFGHEQKENHNTLPDTIWKSNPYFDSIRSFADKNRLDVTYFCAPFDTKTKNIGYVKLLKGKIPNLRDYSQSIRDTMSFANHFHLNDVGAREFTTQFIRNELKKKAP</sequence>
<dbReference type="AlphaFoldDB" id="A0A7Y9C5C2"/>
<keyword evidence="2" id="KW-1185">Reference proteome</keyword>
<evidence type="ECO:0000313" key="2">
    <source>
        <dbReference type="Proteomes" id="UP000535020"/>
    </source>
</evidence>
<evidence type="ECO:0000313" key="1">
    <source>
        <dbReference type="EMBL" id="NYA70860.1"/>
    </source>
</evidence>
<organism evidence="1 2">
    <name type="scientific">Flavobacterium agri</name>
    <dbReference type="NCBI Taxonomy" id="2743471"/>
    <lineage>
        <taxon>Bacteria</taxon>
        <taxon>Pseudomonadati</taxon>
        <taxon>Bacteroidota</taxon>
        <taxon>Flavobacteriia</taxon>
        <taxon>Flavobacteriales</taxon>
        <taxon>Flavobacteriaceae</taxon>
        <taxon>Flavobacterium</taxon>
    </lineage>
</organism>
<dbReference type="RefSeq" id="WP_176005676.1">
    <property type="nucleotide sequence ID" value="NZ_JABWMI010000010.1"/>
</dbReference>
<dbReference type="Proteomes" id="UP000535020">
    <property type="component" value="Unassembled WGS sequence"/>
</dbReference>
<accession>A0A7Y9C5C2</accession>
<dbReference type="EMBL" id="JACBJI010000003">
    <property type="protein sequence ID" value="NYA70860.1"/>
    <property type="molecule type" value="Genomic_DNA"/>
</dbReference>
<comment type="caution">
    <text evidence="1">The sequence shown here is derived from an EMBL/GenBank/DDBJ whole genome shotgun (WGS) entry which is preliminary data.</text>
</comment>
<name>A0A7Y9C5C2_9FLAO</name>